<evidence type="ECO:0000313" key="1">
    <source>
        <dbReference type="EMBL" id="MBW87445.1"/>
    </source>
</evidence>
<proteinExistence type="predicted"/>
<name>A0A2P2J1T5_RHIMU</name>
<organism evidence="1">
    <name type="scientific">Rhizophora mucronata</name>
    <name type="common">Asiatic mangrove</name>
    <dbReference type="NCBI Taxonomy" id="61149"/>
    <lineage>
        <taxon>Eukaryota</taxon>
        <taxon>Viridiplantae</taxon>
        <taxon>Streptophyta</taxon>
        <taxon>Embryophyta</taxon>
        <taxon>Tracheophyta</taxon>
        <taxon>Spermatophyta</taxon>
        <taxon>Magnoliopsida</taxon>
        <taxon>eudicotyledons</taxon>
        <taxon>Gunneridae</taxon>
        <taxon>Pentapetalae</taxon>
        <taxon>rosids</taxon>
        <taxon>fabids</taxon>
        <taxon>Malpighiales</taxon>
        <taxon>Rhizophoraceae</taxon>
        <taxon>Rhizophora</taxon>
    </lineage>
</organism>
<dbReference type="EMBL" id="GGEC01006962">
    <property type="protein sequence ID" value="MBW87445.1"/>
    <property type="molecule type" value="Transcribed_RNA"/>
</dbReference>
<reference evidence="1" key="1">
    <citation type="submission" date="2018-02" db="EMBL/GenBank/DDBJ databases">
        <title>Rhizophora mucronata_Transcriptome.</title>
        <authorList>
            <person name="Meera S.P."/>
            <person name="Sreeshan A."/>
            <person name="Augustine A."/>
        </authorList>
    </citation>
    <scope>NUCLEOTIDE SEQUENCE</scope>
    <source>
        <tissue evidence="1">Leaf</tissue>
    </source>
</reference>
<sequence>MAFRYRSSANSVRSGLASLMVDFLKVYRNKDHGVY</sequence>
<dbReference type="AlphaFoldDB" id="A0A2P2J1T5"/>
<accession>A0A2P2J1T5</accession>
<protein>
    <submittedName>
        <fullName evidence="1">Uncharacterized protein</fullName>
    </submittedName>
</protein>